<keyword evidence="1" id="KW-0732">Signal</keyword>
<organism evidence="2 3">
    <name type="scientific">Sphingobium chungbukense</name>
    <dbReference type="NCBI Taxonomy" id="56193"/>
    <lineage>
        <taxon>Bacteria</taxon>
        <taxon>Pseudomonadati</taxon>
        <taxon>Pseudomonadota</taxon>
        <taxon>Alphaproteobacteria</taxon>
        <taxon>Sphingomonadales</taxon>
        <taxon>Sphingomonadaceae</taxon>
        <taxon>Sphingobium</taxon>
    </lineage>
</organism>
<evidence type="ECO:0000313" key="2">
    <source>
        <dbReference type="EMBL" id="KKW92958.1"/>
    </source>
</evidence>
<evidence type="ECO:0000313" key="3">
    <source>
        <dbReference type="Proteomes" id="UP000033874"/>
    </source>
</evidence>
<dbReference type="Proteomes" id="UP000033874">
    <property type="component" value="Unassembled WGS sequence"/>
</dbReference>
<keyword evidence="3" id="KW-1185">Reference proteome</keyword>
<dbReference type="RefSeq" id="WP_046763166.1">
    <property type="nucleotide sequence ID" value="NZ_LBIC01000003.1"/>
</dbReference>
<dbReference type="EMBL" id="LBIC01000003">
    <property type="protein sequence ID" value="KKW92958.1"/>
    <property type="molecule type" value="Genomic_DNA"/>
</dbReference>
<sequence>MIAAKIIAAAALLGVAGTASAVEFQSNGKTADVRYHDLDLSSAKGQDVLKARIWRAAWKVCEHGSTSAEIKKCQSVAAAHVRSSVELAIAKANNGERYADMAKDKPLGAGN</sequence>
<dbReference type="PATRIC" id="fig|56193.3.peg.1811"/>
<proteinExistence type="predicted"/>
<dbReference type="InterPro" id="IPR030972">
    <property type="entry name" value="UrcA_uranyl"/>
</dbReference>
<dbReference type="AlphaFoldDB" id="A0A0M3AST9"/>
<protein>
    <recommendedName>
        <fullName evidence="4">UrcA family protein</fullName>
    </recommendedName>
</protein>
<reference evidence="2 3" key="1">
    <citation type="submission" date="2015-04" db="EMBL/GenBank/DDBJ databases">
        <title>Genome sequence of aromatic hydrocarbons-degrading Sphingobium chungbukense DJ77.</title>
        <authorList>
            <person name="Kim Y.-C."/>
            <person name="Chae J.-C."/>
        </authorList>
    </citation>
    <scope>NUCLEOTIDE SEQUENCE [LARGE SCALE GENOMIC DNA]</scope>
    <source>
        <strain evidence="2 3">DJ77</strain>
    </source>
</reference>
<comment type="caution">
    <text evidence="2">The sequence shown here is derived from an EMBL/GenBank/DDBJ whole genome shotgun (WGS) entry which is preliminary data.</text>
</comment>
<evidence type="ECO:0000256" key="1">
    <source>
        <dbReference type="SAM" id="SignalP"/>
    </source>
</evidence>
<feature type="signal peptide" evidence="1">
    <location>
        <begin position="1"/>
        <end position="21"/>
    </location>
</feature>
<accession>A0A0M3AST9</accession>
<gene>
    <name evidence="2" type="ORF">YP76_08745</name>
</gene>
<dbReference type="NCBIfam" id="TIGR04433">
    <property type="entry name" value="UrcA_uranyl"/>
    <property type="match status" value="1"/>
</dbReference>
<feature type="chain" id="PRO_5005650736" description="UrcA family protein" evidence="1">
    <location>
        <begin position="22"/>
        <end position="111"/>
    </location>
</feature>
<name>A0A0M3AST9_9SPHN</name>
<evidence type="ECO:0008006" key="4">
    <source>
        <dbReference type="Google" id="ProtNLM"/>
    </source>
</evidence>